<dbReference type="RefSeq" id="WP_142259354.1">
    <property type="nucleotide sequence ID" value="NZ_BMPV01000001.1"/>
</dbReference>
<comment type="caution">
    <text evidence="3">The sequence shown here is derived from an EMBL/GenBank/DDBJ whole genome shotgun (WGS) entry which is preliminary data.</text>
</comment>
<dbReference type="InterPro" id="IPR026898">
    <property type="entry name" value="PrsW"/>
</dbReference>
<accession>A0A543IXL6</accession>
<dbReference type="OrthoDB" id="9785431at2"/>
<protein>
    <submittedName>
        <fullName evidence="3">RsiW-degrading membrane proteinase PrsW (M82 family)</fullName>
    </submittedName>
</protein>
<dbReference type="Proteomes" id="UP000319213">
    <property type="component" value="Unassembled WGS sequence"/>
</dbReference>
<keyword evidence="4" id="KW-1185">Reference proteome</keyword>
<keyword evidence="2" id="KW-0812">Transmembrane</keyword>
<dbReference type="AlphaFoldDB" id="A0A543IXL6"/>
<evidence type="ECO:0000313" key="4">
    <source>
        <dbReference type="Proteomes" id="UP000319213"/>
    </source>
</evidence>
<sequence length="435" mass="47346">MRSRDPGLELRGRPSLRLILGLVVTGACALAALSFDLLDGDPVHSFIAVVFALAPVPLLLAGVLALDRMEPEPRSTLVFAFVWGAGVAVLLSGVLNRLNLLYVTRRLEDAEAAYDLVATFGAPPVEETLKGLVLLGLLWFRRHELDGPTDGIIYASMVGLGFGMTENVSYYLAALASERGVETFAVTVVLRGVLTPFAHPLFTSMIGIAVAYTAQRPRGQSWAVIAAGWLGAMLLHGLWNGFASYQGFGGLVVAYLILMALFFTELYILVRDRRRIVGLIQRYLPQYEPTGLVNATDIHMLSSLQGRRQARQWAKAHGKRQGAAAMSDYQLAATELGLLHERARRGLIDEETFARQQRTLLYYMGVARSRFPVPERHYVALNKGLAPPGYAPGAPPSPPYPPRPPDRRPPPPPGPAQQPPPGGPGPWHGPYGPPQ</sequence>
<feature type="compositionally biased region" description="Pro residues" evidence="1">
    <location>
        <begin position="389"/>
        <end position="403"/>
    </location>
</feature>
<feature type="compositionally biased region" description="Pro residues" evidence="1">
    <location>
        <begin position="410"/>
        <end position="424"/>
    </location>
</feature>
<feature type="transmembrane region" description="Helical" evidence="2">
    <location>
        <begin position="245"/>
        <end position="270"/>
    </location>
</feature>
<feature type="transmembrane region" description="Helical" evidence="2">
    <location>
        <begin position="43"/>
        <end position="65"/>
    </location>
</feature>
<feature type="transmembrane region" description="Helical" evidence="2">
    <location>
        <begin position="152"/>
        <end position="173"/>
    </location>
</feature>
<dbReference type="EMBL" id="VFPQ01000001">
    <property type="protein sequence ID" value="TQM75320.1"/>
    <property type="molecule type" value="Genomic_DNA"/>
</dbReference>
<reference evidence="3 4" key="1">
    <citation type="submission" date="2019-06" db="EMBL/GenBank/DDBJ databases">
        <title>Sequencing the genomes of 1000 actinobacteria strains.</title>
        <authorList>
            <person name="Klenk H.-P."/>
        </authorList>
    </citation>
    <scope>NUCLEOTIDE SEQUENCE [LARGE SCALE GENOMIC DNA]</scope>
    <source>
        <strain evidence="3 4">DSM 43186</strain>
    </source>
</reference>
<dbReference type="PANTHER" id="PTHR36844:SF1">
    <property type="entry name" value="PROTEASE PRSW"/>
    <property type="match status" value="1"/>
</dbReference>
<evidence type="ECO:0000313" key="3">
    <source>
        <dbReference type="EMBL" id="TQM75320.1"/>
    </source>
</evidence>
<proteinExistence type="predicted"/>
<organism evidence="3 4">
    <name type="scientific">Thermopolyspora flexuosa</name>
    <dbReference type="NCBI Taxonomy" id="103836"/>
    <lineage>
        <taxon>Bacteria</taxon>
        <taxon>Bacillati</taxon>
        <taxon>Actinomycetota</taxon>
        <taxon>Actinomycetes</taxon>
        <taxon>Streptosporangiales</taxon>
        <taxon>Streptosporangiaceae</taxon>
        <taxon>Thermopolyspora</taxon>
    </lineage>
</organism>
<dbReference type="PANTHER" id="PTHR36844">
    <property type="entry name" value="PROTEASE PRSW"/>
    <property type="match status" value="1"/>
</dbReference>
<feature type="transmembrane region" description="Helical" evidence="2">
    <location>
        <begin position="77"/>
        <end position="96"/>
    </location>
</feature>
<dbReference type="GO" id="GO:0008233">
    <property type="term" value="F:peptidase activity"/>
    <property type="evidence" value="ECO:0007669"/>
    <property type="project" value="InterPro"/>
</dbReference>
<keyword evidence="2" id="KW-0472">Membrane</keyword>
<evidence type="ECO:0000256" key="1">
    <source>
        <dbReference type="SAM" id="MobiDB-lite"/>
    </source>
</evidence>
<gene>
    <name evidence="3" type="ORF">FHX40_2026</name>
</gene>
<evidence type="ECO:0000256" key="2">
    <source>
        <dbReference type="SAM" id="Phobius"/>
    </source>
</evidence>
<feature type="transmembrane region" description="Helical" evidence="2">
    <location>
        <begin position="193"/>
        <end position="214"/>
    </location>
</feature>
<dbReference type="PROSITE" id="PS51257">
    <property type="entry name" value="PROKAR_LIPOPROTEIN"/>
    <property type="match status" value="1"/>
</dbReference>
<feature type="region of interest" description="Disordered" evidence="1">
    <location>
        <begin position="386"/>
        <end position="435"/>
    </location>
</feature>
<keyword evidence="2" id="KW-1133">Transmembrane helix</keyword>
<name>A0A543IXL6_9ACTN</name>
<feature type="transmembrane region" description="Helical" evidence="2">
    <location>
        <begin position="16"/>
        <end position="37"/>
    </location>
</feature>
<feature type="transmembrane region" description="Helical" evidence="2">
    <location>
        <begin position="221"/>
        <end position="239"/>
    </location>
</feature>
<dbReference type="Pfam" id="PF13367">
    <property type="entry name" value="PrsW-protease"/>
    <property type="match status" value="1"/>
</dbReference>